<feature type="transmembrane region" description="Helical" evidence="1">
    <location>
        <begin position="52"/>
        <end position="81"/>
    </location>
</feature>
<name>A0A6N4RBM3_BLAVI</name>
<feature type="transmembrane region" description="Helical" evidence="1">
    <location>
        <begin position="12"/>
        <end position="40"/>
    </location>
</feature>
<dbReference type="EMBL" id="VAFM01000001">
    <property type="protein sequence ID" value="TKW61425.1"/>
    <property type="molecule type" value="Genomic_DNA"/>
</dbReference>
<keyword evidence="1" id="KW-0812">Transmembrane</keyword>
<keyword evidence="1" id="KW-0472">Membrane</keyword>
<accession>A0A6N4RBM3</accession>
<evidence type="ECO:0000313" key="2">
    <source>
        <dbReference type="EMBL" id="TKW61425.1"/>
    </source>
</evidence>
<evidence type="ECO:0000256" key="1">
    <source>
        <dbReference type="SAM" id="Phobius"/>
    </source>
</evidence>
<dbReference type="Proteomes" id="UP000320948">
    <property type="component" value="Unassembled WGS sequence"/>
</dbReference>
<feature type="transmembrane region" description="Helical" evidence="1">
    <location>
        <begin position="93"/>
        <end position="121"/>
    </location>
</feature>
<dbReference type="AlphaFoldDB" id="A0A6N4RBM3"/>
<proteinExistence type="predicted"/>
<keyword evidence="1" id="KW-1133">Transmembrane helix</keyword>
<evidence type="ECO:0000313" key="3">
    <source>
        <dbReference type="Proteomes" id="UP000320948"/>
    </source>
</evidence>
<reference evidence="2 3" key="1">
    <citation type="journal article" date="2017" name="Nat. Commun.">
        <title>In situ click chemistry generation of cyclooxygenase-2 inhibitors.</title>
        <authorList>
            <person name="Bhardwaj A."/>
            <person name="Kaur J."/>
            <person name="Wuest M."/>
            <person name="Wuest F."/>
        </authorList>
    </citation>
    <scope>NUCLEOTIDE SEQUENCE [LARGE SCALE GENOMIC DNA]</scope>
    <source>
        <strain evidence="2">S2_018_000_R2_106</strain>
    </source>
</reference>
<sequence>MDNKPLTFREFINVPTLLFPALFAPFVFAFLFAGMMALLSMESGQSSPVDTFLGFVFFIAFVWIIAFPISLLCQLIIGLPLHQILSRKNAQAWVYTISGFCIGLVLGLLTAHIFFAIGFAVTGGTQAFLTHMFTYRNHRSA</sequence>
<organism evidence="2 3">
    <name type="scientific">Blastochloris viridis</name>
    <name type="common">Rhodopseudomonas viridis</name>
    <dbReference type="NCBI Taxonomy" id="1079"/>
    <lineage>
        <taxon>Bacteria</taxon>
        <taxon>Pseudomonadati</taxon>
        <taxon>Pseudomonadota</taxon>
        <taxon>Alphaproteobacteria</taxon>
        <taxon>Hyphomicrobiales</taxon>
        <taxon>Blastochloridaceae</taxon>
        <taxon>Blastochloris</taxon>
    </lineage>
</organism>
<comment type="caution">
    <text evidence="2">The sequence shown here is derived from an EMBL/GenBank/DDBJ whole genome shotgun (WGS) entry which is preliminary data.</text>
</comment>
<protein>
    <submittedName>
        <fullName evidence="2">Uncharacterized protein</fullName>
    </submittedName>
</protein>
<gene>
    <name evidence="2" type="ORF">DI628_02040</name>
</gene>